<dbReference type="Gene3D" id="3.40.50.300">
    <property type="entry name" value="P-loop containing nucleotide triphosphate hydrolases"/>
    <property type="match status" value="1"/>
</dbReference>
<dbReference type="InterPro" id="IPR027417">
    <property type="entry name" value="P-loop_NTPase"/>
</dbReference>
<keyword evidence="1" id="KW-0175">Coiled coil</keyword>
<dbReference type="EMBL" id="FNRJ01000002">
    <property type="protein sequence ID" value="SEA22440.1"/>
    <property type="molecule type" value="Genomic_DNA"/>
</dbReference>
<dbReference type="GO" id="GO:0005524">
    <property type="term" value="F:ATP binding"/>
    <property type="evidence" value="ECO:0007669"/>
    <property type="project" value="InterPro"/>
</dbReference>
<dbReference type="InterPro" id="IPR011704">
    <property type="entry name" value="ATPase_dyneun-rel_AAA"/>
</dbReference>
<dbReference type="STRING" id="1122198.SAMN02745729_10222"/>
<feature type="region of interest" description="Disordered" evidence="2">
    <location>
        <begin position="84"/>
        <end position="106"/>
    </location>
</feature>
<feature type="domain" description="ATPase dynein-related AAA" evidence="3">
    <location>
        <begin position="466"/>
        <end position="563"/>
    </location>
</feature>
<evidence type="ECO:0000256" key="1">
    <source>
        <dbReference type="SAM" id="Coils"/>
    </source>
</evidence>
<protein>
    <submittedName>
        <fullName evidence="4">AAA domain (Dynein-related subfamily)</fullName>
    </submittedName>
</protein>
<evidence type="ECO:0000313" key="4">
    <source>
        <dbReference type="EMBL" id="SEA22440.1"/>
    </source>
</evidence>
<organism evidence="4 5">
    <name type="scientific">Marinobacterium iners DSM 11526</name>
    <dbReference type="NCBI Taxonomy" id="1122198"/>
    <lineage>
        <taxon>Bacteria</taxon>
        <taxon>Pseudomonadati</taxon>
        <taxon>Pseudomonadota</taxon>
        <taxon>Gammaproteobacteria</taxon>
        <taxon>Oceanospirillales</taxon>
        <taxon>Oceanospirillaceae</taxon>
        <taxon>Marinobacterium</taxon>
    </lineage>
</organism>
<name>A0A1H3ZFI1_9GAMM</name>
<reference evidence="5" key="1">
    <citation type="submission" date="2016-10" db="EMBL/GenBank/DDBJ databases">
        <authorList>
            <person name="Varghese N."/>
            <person name="Submissions S."/>
        </authorList>
    </citation>
    <scope>NUCLEOTIDE SEQUENCE [LARGE SCALE GENOMIC DNA]</scope>
    <source>
        <strain evidence="5">DSM 11526</strain>
    </source>
</reference>
<keyword evidence="5" id="KW-1185">Reference proteome</keyword>
<dbReference type="RefSeq" id="WP_091822984.1">
    <property type="nucleotide sequence ID" value="NZ_FNRJ01000002.1"/>
</dbReference>
<dbReference type="GO" id="GO:0016887">
    <property type="term" value="F:ATP hydrolysis activity"/>
    <property type="evidence" value="ECO:0007669"/>
    <property type="project" value="InterPro"/>
</dbReference>
<dbReference type="AlphaFoldDB" id="A0A1H3ZFI1"/>
<feature type="region of interest" description="Disordered" evidence="2">
    <location>
        <begin position="1"/>
        <end position="23"/>
    </location>
</feature>
<evidence type="ECO:0000313" key="5">
    <source>
        <dbReference type="Proteomes" id="UP000242469"/>
    </source>
</evidence>
<accession>A0A1H3ZFI1</accession>
<gene>
    <name evidence="4" type="ORF">SAMN02745729_10222</name>
</gene>
<proteinExistence type="predicted"/>
<dbReference type="OrthoDB" id="9781481at2"/>
<dbReference type="SUPFAM" id="SSF52540">
    <property type="entry name" value="P-loop containing nucleoside triphosphate hydrolases"/>
    <property type="match status" value="1"/>
</dbReference>
<evidence type="ECO:0000256" key="2">
    <source>
        <dbReference type="SAM" id="MobiDB-lite"/>
    </source>
</evidence>
<feature type="coiled-coil region" evidence="1">
    <location>
        <begin position="291"/>
        <end position="399"/>
    </location>
</feature>
<dbReference type="Pfam" id="PF07728">
    <property type="entry name" value="AAA_5"/>
    <property type="match status" value="1"/>
</dbReference>
<evidence type="ECO:0000259" key="3">
    <source>
        <dbReference type="Pfam" id="PF07728"/>
    </source>
</evidence>
<sequence>MARKKSRNNIPPQRQPAKMPKNAIAEKVESITGTKPESSLMAEVSSDEFGKLEALCDELIALKAKYEGDVQVLEADRAELDELRSSLENERSELETKASEREQEVRGIETARTELLAKEKALLTKEEELSVREAEAQAGFVKQHRESLAELTAELTKIRAEHALSLEQSQNEYLQAQRSLDTEKKRLAQEIQDEWKKLEQAKLELERQLVGFKEQQSQLEAKESTRETWESVKKEQLEQEFGIRIAELESELERINAYRKKEADRLMQLQQRLSGYAELERVIKQKEMHSAEELLISMEQLESDVREYRQKLAGRPVEELEDEVDYLKDLNRVLEDQLRERTQELQEANIERHQRAMGVMEREQLVNKNRVLEQHNDAIRLATEQLKREIDDLKDLQQGQAVFPALTRMDRELSEQSVTQPVPSLEEFVEDLQTRISQVDSENPLYFGKDTLRLFIGGLAMSQLHILQGISGTGKTSLAKAFARAVGGQCTVVPVQAGWRDRDDLVGHYNAFEKRFYEKECLQALYRAQTPAYSDRFNVVLLDEMNLSRPEQYFAEFLSALELTGEDRQVVLMEDAPAKYPRFLRDGRKVPVADNLWFIGTANHDETTFEFADKTQDRSFVLELGRNDHENISNTLKCPVMYSVSSMRATIQEAMKRYRPEVDRIFKTLQEHEITSVLEKRFGIGWGNRLERQARQFIPVVMAAGGTSSQALDHLLSVRLFRDGKVTGRYDTKAEHLTKLQGCLQSVWESVSKEGFAFLCEEKLEQEIERKEMA</sequence>
<dbReference type="Proteomes" id="UP000242469">
    <property type="component" value="Unassembled WGS sequence"/>
</dbReference>